<dbReference type="InterPro" id="IPR027417">
    <property type="entry name" value="P-loop_NTPase"/>
</dbReference>
<proteinExistence type="predicted"/>
<evidence type="ECO:0000256" key="4">
    <source>
        <dbReference type="ARBA" id="ARBA00023125"/>
    </source>
</evidence>
<dbReference type="PROSITE" id="PS50045">
    <property type="entry name" value="SIGMA54_INTERACT_4"/>
    <property type="match status" value="1"/>
</dbReference>
<dbReference type="Gene3D" id="3.40.50.300">
    <property type="entry name" value="P-loop containing nucleotide triphosphate hydrolases"/>
    <property type="match status" value="1"/>
</dbReference>
<dbReference type="InterPro" id="IPR002078">
    <property type="entry name" value="Sigma_54_int"/>
</dbReference>
<dbReference type="SUPFAM" id="SSF46689">
    <property type="entry name" value="Homeodomain-like"/>
    <property type="match status" value="1"/>
</dbReference>
<keyword evidence="2" id="KW-0067">ATP-binding</keyword>
<feature type="domain" description="PAS" evidence="7">
    <location>
        <begin position="238"/>
        <end position="275"/>
    </location>
</feature>
<dbReference type="InterPro" id="IPR025943">
    <property type="entry name" value="Sigma_54_int_dom_ATP-bd_2"/>
</dbReference>
<name>A0A8H2NTP2_PSEFL</name>
<evidence type="ECO:0000256" key="3">
    <source>
        <dbReference type="ARBA" id="ARBA00023015"/>
    </source>
</evidence>
<dbReference type="Pfam" id="PF25601">
    <property type="entry name" value="AAA_lid_14"/>
    <property type="match status" value="1"/>
</dbReference>
<dbReference type="GO" id="GO:0005524">
    <property type="term" value="F:ATP binding"/>
    <property type="evidence" value="ECO:0007669"/>
    <property type="project" value="UniProtKB-KW"/>
</dbReference>
<dbReference type="Pfam" id="PF00158">
    <property type="entry name" value="Sigma54_activat"/>
    <property type="match status" value="1"/>
</dbReference>
<dbReference type="Pfam" id="PF13426">
    <property type="entry name" value="PAS_9"/>
    <property type="match status" value="1"/>
</dbReference>
<dbReference type="InterPro" id="IPR058031">
    <property type="entry name" value="AAA_lid_NorR"/>
</dbReference>
<dbReference type="Proteomes" id="UP000325723">
    <property type="component" value="Unassembled WGS sequence"/>
</dbReference>
<dbReference type="RefSeq" id="WP_150758502.1">
    <property type="nucleotide sequence ID" value="NZ_CABVIE010000011.1"/>
</dbReference>
<dbReference type="CDD" id="cd00009">
    <property type="entry name" value="AAA"/>
    <property type="match status" value="1"/>
</dbReference>
<evidence type="ECO:0000256" key="1">
    <source>
        <dbReference type="ARBA" id="ARBA00022741"/>
    </source>
</evidence>
<dbReference type="CDD" id="cd00130">
    <property type="entry name" value="PAS"/>
    <property type="match status" value="1"/>
</dbReference>
<dbReference type="InterPro" id="IPR002197">
    <property type="entry name" value="HTH_Fis"/>
</dbReference>
<dbReference type="Gene3D" id="1.10.10.60">
    <property type="entry name" value="Homeodomain-like"/>
    <property type="match status" value="1"/>
</dbReference>
<gene>
    <name evidence="8" type="primary">acoR_2</name>
    <name evidence="8" type="ORF">PS900_03674</name>
</gene>
<dbReference type="PROSITE" id="PS00676">
    <property type="entry name" value="SIGMA54_INTERACT_2"/>
    <property type="match status" value="1"/>
</dbReference>
<accession>A0A8H2NTP2</accession>
<dbReference type="InterPro" id="IPR025662">
    <property type="entry name" value="Sigma_54_int_dom_ATP-bd_1"/>
</dbReference>
<keyword evidence="5" id="KW-0804">Transcription</keyword>
<dbReference type="PROSITE" id="PS00688">
    <property type="entry name" value="SIGMA54_INTERACT_3"/>
    <property type="match status" value="1"/>
</dbReference>
<sequence length="631" mass="69652">MKPALINAHAQQVLQAVQGTPASHGHTADLAITRSWRRCLDQHQLDPASRRAPNVVEHPRLQDHRAPLEHIISVAHWQMSSLHQQLGRDGHVVLLTDARGVAIDSVFNETERAEFQRSGLWLGSVWSEDCEGTNGVGTCLVERQHVTIRRDEHFRGKHVGLTCSASPIFDANGELLAVLNLSSVREEHSLQQRFKAMALTNLSAKLIESCFFLGHDPQRYLLRFHPEAGFVGLLGEGLLSFDESARICSVNDAALDLLGLSRDQVVGQSLTMLLETPIDQVMSQASSQPSVCWPMRLVDGRLLYGQLREPLRQVPLVTPAIPKINDVLVCLEDPRLQRGFARALRVLERDVPVFLQGETGTGKEAFAAALHRASSRASQPFVAINCAAIPETLIESELFGYRGGSFTGARKDGMIGKLEQAHGGILFLDEIADMPLALQTRLLRVLEERQVVPLGGATARPLDVRLISASHQDLNACVAEGRFREDLFYRIAGFAVQLPPLRERSDKGSLLDLLLREEAAGARVRLEAGVRERLLAQPWPGNVRQLRTCLRTLVALTLEGRVTLDDLAELLPTAPATVALAENPLGVSERQTLLTLIEAEHWHIAHVAARLGISRNTLYRKLRHHGISRPG</sequence>
<organism evidence="8 9">
    <name type="scientific">Pseudomonas fluorescens</name>
    <dbReference type="NCBI Taxonomy" id="294"/>
    <lineage>
        <taxon>Bacteria</taxon>
        <taxon>Pseudomonadati</taxon>
        <taxon>Pseudomonadota</taxon>
        <taxon>Gammaproteobacteria</taxon>
        <taxon>Pseudomonadales</taxon>
        <taxon>Pseudomonadaceae</taxon>
        <taxon>Pseudomonas</taxon>
    </lineage>
</organism>
<dbReference type="FunFam" id="3.40.50.300:FF:000006">
    <property type="entry name" value="DNA-binding transcriptional regulator NtrC"/>
    <property type="match status" value="1"/>
</dbReference>
<dbReference type="Gene3D" id="3.30.450.20">
    <property type="entry name" value="PAS domain"/>
    <property type="match status" value="1"/>
</dbReference>
<dbReference type="GO" id="GO:0043565">
    <property type="term" value="F:sequence-specific DNA binding"/>
    <property type="evidence" value="ECO:0007669"/>
    <property type="project" value="InterPro"/>
</dbReference>
<dbReference type="InterPro" id="IPR025944">
    <property type="entry name" value="Sigma_54_int_dom_CS"/>
</dbReference>
<evidence type="ECO:0000256" key="5">
    <source>
        <dbReference type="ARBA" id="ARBA00023163"/>
    </source>
</evidence>
<evidence type="ECO:0000259" key="7">
    <source>
        <dbReference type="PROSITE" id="PS50112"/>
    </source>
</evidence>
<dbReference type="PROSITE" id="PS50112">
    <property type="entry name" value="PAS"/>
    <property type="match status" value="1"/>
</dbReference>
<protein>
    <submittedName>
        <fullName evidence="8">Acetoin catabolism regulatory protein</fullName>
    </submittedName>
</protein>
<dbReference type="PANTHER" id="PTHR32071:SF77">
    <property type="entry name" value="TRANSCRIPTIONAL REGULATORY PROTEIN"/>
    <property type="match status" value="1"/>
</dbReference>
<keyword evidence="4" id="KW-0238">DNA-binding</keyword>
<evidence type="ECO:0000256" key="2">
    <source>
        <dbReference type="ARBA" id="ARBA00022840"/>
    </source>
</evidence>
<dbReference type="Gene3D" id="1.10.8.60">
    <property type="match status" value="1"/>
</dbReference>
<dbReference type="SUPFAM" id="SSF55785">
    <property type="entry name" value="PYP-like sensor domain (PAS domain)"/>
    <property type="match status" value="1"/>
</dbReference>
<keyword evidence="1" id="KW-0547">Nucleotide-binding</keyword>
<feature type="domain" description="Sigma-54 factor interaction" evidence="6">
    <location>
        <begin position="329"/>
        <end position="555"/>
    </location>
</feature>
<dbReference type="EMBL" id="CABVIE010000011">
    <property type="protein sequence ID" value="VVP17480.1"/>
    <property type="molecule type" value="Genomic_DNA"/>
</dbReference>
<evidence type="ECO:0000313" key="8">
    <source>
        <dbReference type="EMBL" id="VVP17480.1"/>
    </source>
</evidence>
<comment type="caution">
    <text evidence="8">The sequence shown here is derived from an EMBL/GenBank/DDBJ whole genome shotgun (WGS) entry which is preliminary data.</text>
</comment>
<dbReference type="InterPro" id="IPR003593">
    <property type="entry name" value="AAA+_ATPase"/>
</dbReference>
<dbReference type="InterPro" id="IPR009057">
    <property type="entry name" value="Homeodomain-like_sf"/>
</dbReference>
<dbReference type="Gene3D" id="3.30.450.40">
    <property type="match status" value="1"/>
</dbReference>
<dbReference type="Pfam" id="PF02954">
    <property type="entry name" value="HTH_8"/>
    <property type="match status" value="1"/>
</dbReference>
<dbReference type="GO" id="GO:0006355">
    <property type="term" value="P:regulation of DNA-templated transcription"/>
    <property type="evidence" value="ECO:0007669"/>
    <property type="project" value="InterPro"/>
</dbReference>
<evidence type="ECO:0000259" key="6">
    <source>
        <dbReference type="PROSITE" id="PS50045"/>
    </source>
</evidence>
<dbReference type="InterPro" id="IPR035965">
    <property type="entry name" value="PAS-like_dom_sf"/>
</dbReference>
<reference evidence="8 9" key="1">
    <citation type="submission" date="2019-09" db="EMBL/GenBank/DDBJ databases">
        <authorList>
            <person name="Chandra G."/>
            <person name="Truman W A."/>
        </authorList>
    </citation>
    <scope>NUCLEOTIDE SEQUENCE [LARGE SCALE GENOMIC DNA]</scope>
    <source>
        <strain evidence="8">PS900</strain>
    </source>
</reference>
<dbReference type="AlphaFoldDB" id="A0A8H2NTP2"/>
<dbReference type="PANTHER" id="PTHR32071">
    <property type="entry name" value="TRANSCRIPTIONAL REGULATORY PROTEIN"/>
    <property type="match status" value="1"/>
</dbReference>
<dbReference type="PROSITE" id="PS00675">
    <property type="entry name" value="SIGMA54_INTERACT_1"/>
    <property type="match status" value="1"/>
</dbReference>
<dbReference type="SUPFAM" id="SSF55781">
    <property type="entry name" value="GAF domain-like"/>
    <property type="match status" value="1"/>
</dbReference>
<keyword evidence="3" id="KW-0805">Transcription regulation</keyword>
<dbReference type="InterPro" id="IPR029016">
    <property type="entry name" value="GAF-like_dom_sf"/>
</dbReference>
<evidence type="ECO:0000313" key="9">
    <source>
        <dbReference type="Proteomes" id="UP000325723"/>
    </source>
</evidence>
<dbReference type="SUPFAM" id="SSF52540">
    <property type="entry name" value="P-loop containing nucleoside triphosphate hydrolases"/>
    <property type="match status" value="1"/>
</dbReference>
<dbReference type="SMART" id="SM00382">
    <property type="entry name" value="AAA"/>
    <property type="match status" value="1"/>
</dbReference>
<dbReference type="InterPro" id="IPR000014">
    <property type="entry name" value="PAS"/>
</dbReference>